<organism evidence="3 4">
    <name type="scientific">Lutimaribacter saemankumensis</name>
    <dbReference type="NCBI Taxonomy" id="490829"/>
    <lineage>
        <taxon>Bacteria</taxon>
        <taxon>Pseudomonadati</taxon>
        <taxon>Pseudomonadota</taxon>
        <taxon>Alphaproteobacteria</taxon>
        <taxon>Rhodobacterales</taxon>
        <taxon>Roseobacteraceae</taxon>
        <taxon>Lutimaribacter</taxon>
    </lineage>
</organism>
<keyword evidence="2" id="KW-0472">Membrane</keyword>
<dbReference type="RefSeq" id="WP_139170480.1">
    <property type="nucleotide sequence ID" value="NZ_FNEB01000002.1"/>
</dbReference>
<dbReference type="EMBL" id="FNEB01000002">
    <property type="protein sequence ID" value="SDI38689.1"/>
    <property type="molecule type" value="Genomic_DNA"/>
</dbReference>
<accession>A0A1G8K5Q8</accession>
<keyword evidence="2" id="KW-1133">Transmembrane helix</keyword>
<evidence type="ECO:0000256" key="2">
    <source>
        <dbReference type="SAM" id="Phobius"/>
    </source>
</evidence>
<dbReference type="Proteomes" id="UP000199340">
    <property type="component" value="Unassembled WGS sequence"/>
</dbReference>
<keyword evidence="2" id="KW-0812">Transmembrane</keyword>
<protein>
    <recommendedName>
        <fullName evidence="5">NIPSNAP protein</fullName>
    </recommendedName>
</protein>
<evidence type="ECO:0008006" key="5">
    <source>
        <dbReference type="Google" id="ProtNLM"/>
    </source>
</evidence>
<name>A0A1G8K5Q8_9RHOB</name>
<evidence type="ECO:0000313" key="4">
    <source>
        <dbReference type="Proteomes" id="UP000199340"/>
    </source>
</evidence>
<dbReference type="AlphaFoldDB" id="A0A1G8K5Q8"/>
<dbReference type="OrthoDB" id="3034735at2"/>
<proteinExistence type="predicted"/>
<reference evidence="3 4" key="1">
    <citation type="submission" date="2016-10" db="EMBL/GenBank/DDBJ databases">
        <authorList>
            <person name="de Groot N.N."/>
        </authorList>
    </citation>
    <scope>NUCLEOTIDE SEQUENCE [LARGE SCALE GENOMIC DNA]</scope>
    <source>
        <strain evidence="3 4">DSM 28010</strain>
    </source>
</reference>
<gene>
    <name evidence="3" type="ORF">SAMN05421850_102411</name>
</gene>
<feature type="region of interest" description="Disordered" evidence="1">
    <location>
        <begin position="218"/>
        <end position="241"/>
    </location>
</feature>
<keyword evidence="4" id="KW-1185">Reference proteome</keyword>
<evidence type="ECO:0000256" key="1">
    <source>
        <dbReference type="SAM" id="MobiDB-lite"/>
    </source>
</evidence>
<sequence>MALRSDAAMVLFYEIGGEWADHDDWHSYEHFHERLSVPGFLRATRWVTNGESPRYMVIYEVSGTDIATSPAYLERLNDPTAWTRSIMPRFQGMTRGFCNIITCAGFGLGASAIAMRFEIRKETRQALVDWLSNDAMPAALAFRGVTSAQLMEPLPQPPMTREQALRGRDTPLSWVLVITGYDQGALETAVTACLPIEELDKRGGEGACATHYQLDYTADAEEVARTPKPPPLDPKGRKRHR</sequence>
<feature type="transmembrane region" description="Helical" evidence="2">
    <location>
        <begin position="97"/>
        <end position="117"/>
    </location>
</feature>
<evidence type="ECO:0000313" key="3">
    <source>
        <dbReference type="EMBL" id="SDI38689.1"/>
    </source>
</evidence>
<dbReference type="STRING" id="490829.SAMN05421850_102411"/>